<keyword evidence="2" id="KW-1185">Reference proteome</keyword>
<evidence type="ECO:0000313" key="2">
    <source>
        <dbReference type="Proteomes" id="UP001501682"/>
    </source>
</evidence>
<reference evidence="2" key="1">
    <citation type="journal article" date="2019" name="Int. J. Syst. Evol. Microbiol.">
        <title>The Global Catalogue of Microorganisms (GCM) 10K type strain sequencing project: providing services to taxonomists for standard genome sequencing and annotation.</title>
        <authorList>
            <consortium name="The Broad Institute Genomics Platform"/>
            <consortium name="The Broad Institute Genome Sequencing Center for Infectious Disease"/>
            <person name="Wu L."/>
            <person name="Ma J."/>
        </authorList>
    </citation>
    <scope>NUCLEOTIDE SEQUENCE [LARGE SCALE GENOMIC DNA]</scope>
    <source>
        <strain evidence="2">JCM 17633</strain>
    </source>
</reference>
<proteinExistence type="predicted"/>
<protein>
    <submittedName>
        <fullName evidence="1">Uncharacterized protein</fullName>
    </submittedName>
</protein>
<dbReference type="Proteomes" id="UP001501682">
    <property type="component" value="Unassembled WGS sequence"/>
</dbReference>
<dbReference type="EMBL" id="BAABCB010000018">
    <property type="protein sequence ID" value="GAA4243625.1"/>
    <property type="molecule type" value="Genomic_DNA"/>
</dbReference>
<gene>
    <name evidence="1" type="ORF">GCM10022292_18950</name>
</gene>
<sequence length="70" mass="8023">MYFFLNIPYRANIALAIKINGIVMLKKTDIMPKSINVLKTPSTKTSIITIGSLFRILRMSFIKKNYSNLL</sequence>
<organism evidence="1 2">
    <name type="scientific">Winogradskyella damuponensis</name>
    <dbReference type="NCBI Taxonomy" id="943939"/>
    <lineage>
        <taxon>Bacteria</taxon>
        <taxon>Pseudomonadati</taxon>
        <taxon>Bacteroidota</taxon>
        <taxon>Flavobacteriia</taxon>
        <taxon>Flavobacteriales</taxon>
        <taxon>Flavobacteriaceae</taxon>
        <taxon>Winogradskyella</taxon>
    </lineage>
</organism>
<name>A0ABP8CUN5_9FLAO</name>
<accession>A0ABP8CUN5</accession>
<comment type="caution">
    <text evidence="1">The sequence shown here is derived from an EMBL/GenBank/DDBJ whole genome shotgun (WGS) entry which is preliminary data.</text>
</comment>
<evidence type="ECO:0000313" key="1">
    <source>
        <dbReference type="EMBL" id="GAA4243625.1"/>
    </source>
</evidence>